<proteinExistence type="predicted"/>
<dbReference type="PANTHER" id="PTHR33986">
    <property type="entry name" value="OS02G0535700 PROTEIN"/>
    <property type="match status" value="1"/>
</dbReference>
<evidence type="ECO:0008006" key="4">
    <source>
        <dbReference type="Google" id="ProtNLM"/>
    </source>
</evidence>
<sequence>MKPIRLPEPPSPTMGVPEIFENGANSVIRRAVVIGNGFPGSENQSLGLVRSLGLYDKHVLFRVTRPRGGINEWLHWLPISLHKLLYYIIRRIYSYLRFITSRRRRLAPLPSEKGGSVGLSSILEADSKRIVNMARESYEKDGPLLVVASGRDTISVASSIKRLASEKVFLVQIQHPRSDLSRFDLVVTPHHDYYPLTPQAKEQVPRFLQRWITPREPPDEHVVLTVGALHQIDFAALRSAASTWHDEFAPLPKPLLVVNIGGPSCRCRYGMDLAKQLCTFLTNVLVSCGSVRISFSNRTPEKVSNMIIKELANNPKVYIWDGEEPNPYMGHLAWGDAFVVTADSVSMISEACSTGKPVYVIGSERCTWKLADFHKSLRERGVVRPFTGSEDISESWSYPPLNDTAEVARRIHEVLAERGLRTGVVKQQKSLFKNQRQTLKEKALRVLLLHHSCNKSGPAPMKKDGKRFFVIANAIASGYLVLSVPFSIVVMGLTISAASASASAAIVSINLAPVSGCVVCFCSSKNEKESKRKRNLMSFPFLLSVRFDASLHFCGQMRVIKCEFMWISDISSLCNLLNSLTSTIMIKLDLKNFYFRNLLLLSLSLRAWAFEGESLDFLFRKPFRCDDKELSALGWKNSFSQGIGITAPKARTRDKSTSH</sequence>
<gene>
    <name evidence="2" type="ORF">OIU77_020691</name>
</gene>
<dbReference type="Proteomes" id="UP001141253">
    <property type="component" value="Chromosome 4"/>
</dbReference>
<feature type="transmembrane region" description="Helical" evidence="1">
    <location>
        <begin position="593"/>
        <end position="610"/>
    </location>
</feature>
<evidence type="ECO:0000313" key="2">
    <source>
        <dbReference type="EMBL" id="KAJ6395491.1"/>
    </source>
</evidence>
<keyword evidence="1" id="KW-0812">Transmembrane</keyword>
<dbReference type="EMBL" id="JAPFFI010000004">
    <property type="protein sequence ID" value="KAJ6395491.1"/>
    <property type="molecule type" value="Genomic_DNA"/>
</dbReference>
<reference evidence="2" key="2">
    <citation type="journal article" date="2023" name="Int. J. Mol. Sci.">
        <title>De Novo Assembly and Annotation of 11 Diverse Shrub Willow (Salix) Genomes Reveals Novel Gene Organization in Sex-Linked Regions.</title>
        <authorList>
            <person name="Hyden B."/>
            <person name="Feng K."/>
            <person name="Yates T.B."/>
            <person name="Jawdy S."/>
            <person name="Cereghino C."/>
            <person name="Smart L.B."/>
            <person name="Muchero W."/>
        </authorList>
    </citation>
    <scope>NUCLEOTIDE SEQUENCE</scope>
    <source>
        <tissue evidence="2">Shoot tip</tissue>
    </source>
</reference>
<evidence type="ECO:0000313" key="3">
    <source>
        <dbReference type="Proteomes" id="UP001141253"/>
    </source>
</evidence>
<evidence type="ECO:0000256" key="1">
    <source>
        <dbReference type="SAM" id="Phobius"/>
    </source>
</evidence>
<dbReference type="Pfam" id="PF06258">
    <property type="entry name" value="Mito_fiss_Elm1"/>
    <property type="match status" value="1"/>
</dbReference>
<comment type="caution">
    <text evidence="2">The sequence shown here is derived from an EMBL/GenBank/DDBJ whole genome shotgun (WGS) entry which is preliminary data.</text>
</comment>
<name>A0ABQ9C7B5_9ROSI</name>
<organism evidence="2 3">
    <name type="scientific">Salix suchowensis</name>
    <dbReference type="NCBI Taxonomy" id="1278906"/>
    <lineage>
        <taxon>Eukaryota</taxon>
        <taxon>Viridiplantae</taxon>
        <taxon>Streptophyta</taxon>
        <taxon>Embryophyta</taxon>
        <taxon>Tracheophyta</taxon>
        <taxon>Spermatophyta</taxon>
        <taxon>Magnoliopsida</taxon>
        <taxon>eudicotyledons</taxon>
        <taxon>Gunneridae</taxon>
        <taxon>Pentapetalae</taxon>
        <taxon>rosids</taxon>
        <taxon>fabids</taxon>
        <taxon>Malpighiales</taxon>
        <taxon>Salicaceae</taxon>
        <taxon>Saliceae</taxon>
        <taxon>Salix</taxon>
    </lineage>
</organism>
<reference evidence="2" key="1">
    <citation type="submission" date="2022-10" db="EMBL/GenBank/DDBJ databases">
        <authorList>
            <person name="Hyden B.L."/>
            <person name="Feng K."/>
            <person name="Yates T."/>
            <person name="Jawdy S."/>
            <person name="Smart L.B."/>
            <person name="Muchero W."/>
        </authorList>
    </citation>
    <scope>NUCLEOTIDE SEQUENCE</scope>
    <source>
        <tissue evidence="2">Shoot tip</tissue>
    </source>
</reference>
<keyword evidence="3" id="KW-1185">Reference proteome</keyword>
<accession>A0ABQ9C7B5</accession>
<keyword evidence="1" id="KW-0472">Membrane</keyword>
<dbReference type="PANTHER" id="PTHR33986:SF2">
    <property type="entry name" value="MITOCHONDRIAL FISSION PROTEIN ELM1"/>
    <property type="match status" value="1"/>
</dbReference>
<protein>
    <recommendedName>
        <fullName evidence="4">Mitochondrial fission protein ELM1</fullName>
    </recommendedName>
</protein>
<dbReference type="InterPro" id="IPR009367">
    <property type="entry name" value="Elm1-like"/>
</dbReference>
<feature type="transmembrane region" description="Helical" evidence="1">
    <location>
        <begin position="468"/>
        <end position="495"/>
    </location>
</feature>
<keyword evidence="1" id="KW-1133">Transmembrane helix</keyword>
<dbReference type="SUPFAM" id="SSF53756">
    <property type="entry name" value="UDP-Glycosyltransferase/glycogen phosphorylase"/>
    <property type="match status" value="1"/>
</dbReference>